<dbReference type="EMBL" id="JAMPKX010000002">
    <property type="protein sequence ID" value="MEP0946382.1"/>
    <property type="molecule type" value="Genomic_DNA"/>
</dbReference>
<feature type="compositionally biased region" description="Basic residues" evidence="1">
    <location>
        <begin position="118"/>
        <end position="127"/>
    </location>
</feature>
<accession>A0ABV0K350</accession>
<feature type="compositionally biased region" description="Low complexity" evidence="1">
    <location>
        <begin position="92"/>
        <end position="115"/>
    </location>
</feature>
<proteinExistence type="predicted"/>
<feature type="compositionally biased region" description="Acidic residues" evidence="1">
    <location>
        <begin position="241"/>
        <end position="267"/>
    </location>
</feature>
<evidence type="ECO:0008006" key="4">
    <source>
        <dbReference type="Google" id="ProtNLM"/>
    </source>
</evidence>
<gene>
    <name evidence="2" type="ORF">NC992_05820</name>
</gene>
<evidence type="ECO:0000313" key="3">
    <source>
        <dbReference type="Proteomes" id="UP001482513"/>
    </source>
</evidence>
<dbReference type="RefSeq" id="WP_190695879.1">
    <property type="nucleotide sequence ID" value="NZ_JAMPKX010000002.1"/>
</dbReference>
<feature type="compositionally biased region" description="Low complexity" evidence="1">
    <location>
        <begin position="131"/>
        <end position="145"/>
    </location>
</feature>
<dbReference type="Proteomes" id="UP001482513">
    <property type="component" value="Unassembled WGS sequence"/>
</dbReference>
<feature type="region of interest" description="Disordered" evidence="1">
    <location>
        <begin position="241"/>
        <end position="274"/>
    </location>
</feature>
<keyword evidence="3" id="KW-1185">Reference proteome</keyword>
<name>A0ABV0K350_9CYAN</name>
<evidence type="ECO:0000313" key="2">
    <source>
        <dbReference type="EMBL" id="MEP0946382.1"/>
    </source>
</evidence>
<organism evidence="2 3">
    <name type="scientific">Leptolyngbya subtilissima DQ-A4</name>
    <dbReference type="NCBI Taxonomy" id="2933933"/>
    <lineage>
        <taxon>Bacteria</taxon>
        <taxon>Bacillati</taxon>
        <taxon>Cyanobacteriota</taxon>
        <taxon>Cyanophyceae</taxon>
        <taxon>Leptolyngbyales</taxon>
        <taxon>Leptolyngbyaceae</taxon>
        <taxon>Leptolyngbya group</taxon>
        <taxon>Leptolyngbya</taxon>
    </lineage>
</organism>
<reference evidence="2 3" key="1">
    <citation type="submission" date="2022-04" db="EMBL/GenBank/DDBJ databases">
        <title>Positive selection, recombination, and allopatry shape intraspecific diversity of widespread and dominant cyanobacteria.</title>
        <authorList>
            <person name="Wei J."/>
            <person name="Shu W."/>
            <person name="Hu C."/>
        </authorList>
    </citation>
    <scope>NUCLEOTIDE SEQUENCE [LARGE SCALE GENOMIC DNA]</scope>
    <source>
        <strain evidence="2 3">DQ-A4</strain>
    </source>
</reference>
<evidence type="ECO:0000256" key="1">
    <source>
        <dbReference type="SAM" id="MobiDB-lite"/>
    </source>
</evidence>
<comment type="caution">
    <text evidence="2">The sequence shown here is derived from an EMBL/GenBank/DDBJ whole genome shotgun (WGS) entry which is preliminary data.</text>
</comment>
<sequence length="399" mass="43097">MAPKKLTEADKTSILSLYRQPQETTSTLAERYGVSNSTISRLLKASLPEDEYSILIQQKRGTTDKTIVVDTAVAAVEPTVPAVAEAEPAVVEPEPAVVEPEPAVVEAEPVAVDAKPSPKPKTKPRSKRAAEVLPEAAPTEPTALPIAEPIAEEVIASEVKPLRKRRSRAVEEPVAEVVDAPAETMAALPTVDPEPAQLSLPDPVPEKPARPVLKSAQTVLAEAQAAAPEIEPAEVFDVAEALEDDWDDDTVGLDDDYDDDDDDDDDNVYPWDSGNGAAANLETLEIFPLTAAALPPLCYVVVERTSSELVVLPLRTFAELGQIPEEEGDARTLPVFENHNVARRFSRRNQRVVKVPDGSLLQTTSSYLQAKGITRLFIDGQVFSLDQNFVEPVLPVGDD</sequence>
<protein>
    <recommendedName>
        <fullName evidence="4">Transposase</fullName>
    </recommendedName>
</protein>
<feature type="region of interest" description="Disordered" evidence="1">
    <location>
        <begin position="92"/>
        <end position="145"/>
    </location>
</feature>